<dbReference type="EMBL" id="LTAI01002059">
    <property type="protein sequence ID" value="ORD93041.1"/>
    <property type="molecule type" value="Genomic_DNA"/>
</dbReference>
<sequence>MSLLPFIVLTVILLNPLLNKSEKFSMSFTCIISKLNS</sequence>
<name>A0A1X0Q5P9_9MICR</name>
<dbReference type="AlphaFoldDB" id="A0A1X0Q5P9"/>
<comment type="caution">
    <text evidence="2">The sequence shown here is derived from an EMBL/GenBank/DDBJ whole genome shotgun (WGS) entry which is preliminary data.</text>
</comment>
<protein>
    <submittedName>
        <fullName evidence="2">Uncharacterized protein</fullName>
    </submittedName>
</protein>
<feature type="chain" id="PRO_5011964552" evidence="1">
    <location>
        <begin position="22"/>
        <end position="37"/>
    </location>
</feature>
<dbReference type="Proteomes" id="UP000192501">
    <property type="component" value="Unassembled WGS sequence"/>
</dbReference>
<proteinExistence type="predicted"/>
<evidence type="ECO:0000313" key="3">
    <source>
        <dbReference type="Proteomes" id="UP000192501"/>
    </source>
</evidence>
<evidence type="ECO:0000313" key="2">
    <source>
        <dbReference type="EMBL" id="ORD93041.1"/>
    </source>
</evidence>
<dbReference type="VEuPathDB" id="MicrosporidiaDB:A0H76_3072"/>
<feature type="signal peptide" evidence="1">
    <location>
        <begin position="1"/>
        <end position="21"/>
    </location>
</feature>
<keyword evidence="1" id="KW-0732">Signal</keyword>
<organism evidence="2 3">
    <name type="scientific">Hepatospora eriocheir</name>
    <dbReference type="NCBI Taxonomy" id="1081669"/>
    <lineage>
        <taxon>Eukaryota</taxon>
        <taxon>Fungi</taxon>
        <taxon>Fungi incertae sedis</taxon>
        <taxon>Microsporidia</taxon>
        <taxon>Hepatosporidae</taxon>
        <taxon>Hepatospora</taxon>
    </lineage>
</organism>
<reference evidence="2 3" key="1">
    <citation type="journal article" date="2017" name="Environ. Microbiol.">
        <title>Decay of the glycolytic pathway and adaptation to intranuclear parasitism within Enterocytozoonidae microsporidia.</title>
        <authorList>
            <person name="Wiredu Boakye D."/>
            <person name="Jaroenlak P."/>
            <person name="Prachumwat A."/>
            <person name="Williams T.A."/>
            <person name="Bateman K.S."/>
            <person name="Itsathitphaisarn O."/>
            <person name="Sritunyalucksana K."/>
            <person name="Paszkiewicz K.H."/>
            <person name="Moore K.A."/>
            <person name="Stentiford G.D."/>
            <person name="Williams B.A."/>
        </authorList>
    </citation>
    <scope>NUCLEOTIDE SEQUENCE [LARGE SCALE GENOMIC DNA]</scope>
    <source>
        <strain evidence="3">canceri</strain>
    </source>
</reference>
<accession>A0A1X0Q5P9</accession>
<gene>
    <name evidence="2" type="ORF">A0H76_3072</name>
</gene>
<evidence type="ECO:0000256" key="1">
    <source>
        <dbReference type="SAM" id="SignalP"/>
    </source>
</evidence>